<dbReference type="Proteomes" id="UP000253570">
    <property type="component" value="Unassembled WGS sequence"/>
</dbReference>
<evidence type="ECO:0000256" key="4">
    <source>
        <dbReference type="ARBA" id="ARBA00023136"/>
    </source>
</evidence>
<gene>
    <name evidence="8" type="ORF">DBW71_05240</name>
</gene>
<feature type="domain" description="HemY N-terminal" evidence="7">
    <location>
        <begin position="26"/>
        <end position="134"/>
    </location>
</feature>
<accession>A0A368DL08</accession>
<dbReference type="EMBL" id="QOQD01000013">
    <property type="protein sequence ID" value="RCL72530.1"/>
    <property type="molecule type" value="Genomic_DNA"/>
</dbReference>
<dbReference type="GO" id="GO:0016020">
    <property type="term" value="C:membrane"/>
    <property type="evidence" value="ECO:0007669"/>
    <property type="project" value="UniProtKB-SubCell"/>
</dbReference>
<keyword evidence="2 6" id="KW-0812">Transmembrane</keyword>
<proteinExistence type="predicted"/>
<evidence type="ECO:0000256" key="5">
    <source>
        <dbReference type="SAM" id="MobiDB-lite"/>
    </source>
</evidence>
<evidence type="ECO:0000313" key="8">
    <source>
        <dbReference type="EMBL" id="RCL72530.1"/>
    </source>
</evidence>
<keyword evidence="3 6" id="KW-1133">Transmembrane helix</keyword>
<dbReference type="Gene3D" id="1.25.40.10">
    <property type="entry name" value="Tetratricopeptide repeat domain"/>
    <property type="match status" value="1"/>
</dbReference>
<reference evidence="8 9" key="1">
    <citation type="journal article" date="2018" name="Microbiome">
        <title>Fine metagenomic profile of the Mediterranean stratified and mixed water columns revealed by assembly and recruitment.</title>
        <authorList>
            <person name="Haro-Moreno J.M."/>
            <person name="Lopez-Perez M."/>
            <person name="De La Torre J.R."/>
            <person name="Picazo A."/>
            <person name="Camacho A."/>
            <person name="Rodriguez-Valera F."/>
        </authorList>
    </citation>
    <scope>NUCLEOTIDE SEQUENCE [LARGE SCALE GENOMIC DNA]</scope>
    <source>
        <strain evidence="8">MED-G57</strain>
    </source>
</reference>
<dbReference type="SUPFAM" id="SSF48452">
    <property type="entry name" value="TPR-like"/>
    <property type="match status" value="1"/>
</dbReference>
<protein>
    <recommendedName>
        <fullName evidence="7">HemY N-terminal domain-containing protein</fullName>
    </recommendedName>
</protein>
<evidence type="ECO:0000259" key="7">
    <source>
        <dbReference type="Pfam" id="PF07219"/>
    </source>
</evidence>
<sequence length="521" mass="59778">MIRLFLLLAALLGLIYIFNWMTSYDGQILLQVGEYEITTSIVFFIIISISIITFSIITWVILSYLYSLPKKIQKFNQEKKKQKIQEAITRGLVYASSGNSIAADAEIKKIDRLIKDTKETKDIMTLVLKAQNASLKKDRNQLNKIFQTMGDVEETKMLSYRGLYTLSKNSKNTQKSIEILKDAETYNSNEPWVMEEMLKCYLMTKNWIGAADIIEKKYKNKLIQRKDYNIQKAIILTAHAKSIEEDSPDEALNFALEANKLDKKQIIATLVSAKIFSEIGNISKAEKIIFDTWKLNPHEDLAYIFSHIVPGISPKKRIERIEALIKKTKSNNIEGAVALSRAYIDAKSFEEARTVLEPYINEESSKRIYQLLAEIEITLSESRTKSAEWMRKAMNSKYDTNWYIDDFTSNVWLPCIPDTGEIKSFMWGDCLIKSIDINHQYLGHFANNKLIPNDQKNSDIKIDDVEVDEIEEVNIIEADKKQSEIKKINKKSVKKDESKDIGKTSAPDDPGIISEDDINEL</sequence>
<organism evidence="8 9">
    <name type="scientific">PS1 clade bacterium</name>
    <dbReference type="NCBI Taxonomy" id="2175152"/>
    <lineage>
        <taxon>Bacteria</taxon>
        <taxon>Pseudomonadati</taxon>
        <taxon>Pseudomonadota</taxon>
        <taxon>Alphaproteobacteria</taxon>
        <taxon>PS1 clade</taxon>
    </lineage>
</organism>
<evidence type="ECO:0000256" key="2">
    <source>
        <dbReference type="ARBA" id="ARBA00022692"/>
    </source>
</evidence>
<evidence type="ECO:0000313" key="9">
    <source>
        <dbReference type="Proteomes" id="UP000253570"/>
    </source>
</evidence>
<dbReference type="AlphaFoldDB" id="A0A368DL08"/>
<evidence type="ECO:0000256" key="3">
    <source>
        <dbReference type="ARBA" id="ARBA00022989"/>
    </source>
</evidence>
<comment type="subcellular location">
    <subcellularLocation>
        <location evidence="1">Membrane</location>
    </subcellularLocation>
</comment>
<keyword evidence="4 6" id="KW-0472">Membrane</keyword>
<feature type="region of interest" description="Disordered" evidence="5">
    <location>
        <begin position="488"/>
        <end position="521"/>
    </location>
</feature>
<comment type="caution">
    <text evidence="8">The sequence shown here is derived from an EMBL/GenBank/DDBJ whole genome shotgun (WGS) entry which is preliminary data.</text>
</comment>
<feature type="transmembrane region" description="Helical" evidence="6">
    <location>
        <begin position="41"/>
        <end position="66"/>
    </location>
</feature>
<dbReference type="Pfam" id="PF07219">
    <property type="entry name" value="HemY_N"/>
    <property type="match status" value="1"/>
</dbReference>
<dbReference type="InterPro" id="IPR010817">
    <property type="entry name" value="HemY_N"/>
</dbReference>
<evidence type="ECO:0000256" key="1">
    <source>
        <dbReference type="ARBA" id="ARBA00004370"/>
    </source>
</evidence>
<name>A0A368DL08_9PROT</name>
<dbReference type="InterPro" id="IPR011990">
    <property type="entry name" value="TPR-like_helical_dom_sf"/>
</dbReference>
<evidence type="ECO:0000256" key="6">
    <source>
        <dbReference type="SAM" id="Phobius"/>
    </source>
</evidence>